<protein>
    <submittedName>
        <fullName evidence="3">Low molecular weight phosphatase family protein</fullName>
    </submittedName>
</protein>
<reference evidence="4" key="1">
    <citation type="journal article" date="2019" name="Int. J. Syst. Evol. Microbiol.">
        <title>The Global Catalogue of Microorganisms (GCM) 10K type strain sequencing project: providing services to taxonomists for standard genome sequencing and annotation.</title>
        <authorList>
            <consortium name="The Broad Institute Genomics Platform"/>
            <consortium name="The Broad Institute Genome Sequencing Center for Infectious Disease"/>
            <person name="Wu L."/>
            <person name="Ma J."/>
        </authorList>
    </citation>
    <scope>NUCLEOTIDE SEQUENCE [LARGE SCALE GENOMIC DNA]</scope>
    <source>
        <strain evidence="4">CG52</strain>
    </source>
</reference>
<evidence type="ECO:0000259" key="2">
    <source>
        <dbReference type="SMART" id="SM00226"/>
    </source>
</evidence>
<evidence type="ECO:0000313" key="3">
    <source>
        <dbReference type="EMBL" id="MFD1745322.1"/>
    </source>
</evidence>
<dbReference type="EMBL" id="JBHUEQ010000013">
    <property type="protein sequence ID" value="MFD1745322.1"/>
    <property type="molecule type" value="Genomic_DNA"/>
</dbReference>
<comment type="caution">
    <text evidence="3">The sequence shown here is derived from an EMBL/GenBank/DDBJ whole genome shotgun (WGS) entry which is preliminary data.</text>
</comment>
<dbReference type="RefSeq" id="WP_377398762.1">
    <property type="nucleotide sequence ID" value="NZ_JBHUEQ010000013.1"/>
</dbReference>
<evidence type="ECO:0000313" key="4">
    <source>
        <dbReference type="Proteomes" id="UP001597322"/>
    </source>
</evidence>
<dbReference type="Pfam" id="PF01451">
    <property type="entry name" value="LMWPc"/>
    <property type="match status" value="1"/>
</dbReference>
<accession>A0ABW4M336</accession>
<dbReference type="PANTHER" id="PTHR43428:SF1">
    <property type="entry name" value="ARSENATE REDUCTASE"/>
    <property type="match status" value="1"/>
</dbReference>
<keyword evidence="4" id="KW-1185">Reference proteome</keyword>
<dbReference type="InterPro" id="IPR036196">
    <property type="entry name" value="Ptyr_pPase_sf"/>
</dbReference>
<feature type="domain" description="Phosphotyrosine protein phosphatase I" evidence="2">
    <location>
        <begin position="15"/>
        <end position="150"/>
    </location>
</feature>
<keyword evidence="1" id="KW-0059">Arsenical resistance</keyword>
<dbReference type="SUPFAM" id="SSF52788">
    <property type="entry name" value="Phosphotyrosine protein phosphatases I"/>
    <property type="match status" value="1"/>
</dbReference>
<evidence type="ECO:0000256" key="1">
    <source>
        <dbReference type="ARBA" id="ARBA00022849"/>
    </source>
</evidence>
<proteinExistence type="predicted"/>
<name>A0ABW4M336_9HYPH</name>
<dbReference type="Proteomes" id="UP001597322">
    <property type="component" value="Unassembled WGS sequence"/>
</dbReference>
<dbReference type="SMART" id="SM00226">
    <property type="entry name" value="LMWPc"/>
    <property type="match status" value="1"/>
</dbReference>
<dbReference type="InterPro" id="IPR023485">
    <property type="entry name" value="Ptyr_pPase"/>
</dbReference>
<gene>
    <name evidence="3" type="ORF">ACFSE1_07620</name>
</gene>
<dbReference type="PANTHER" id="PTHR43428">
    <property type="entry name" value="ARSENATE REDUCTASE"/>
    <property type="match status" value="1"/>
</dbReference>
<organism evidence="3 4">
    <name type="scientific">Rhizobium helianthi</name>
    <dbReference type="NCBI Taxonomy" id="1132695"/>
    <lineage>
        <taxon>Bacteria</taxon>
        <taxon>Pseudomonadati</taxon>
        <taxon>Pseudomonadota</taxon>
        <taxon>Alphaproteobacteria</taxon>
        <taxon>Hyphomicrobiales</taxon>
        <taxon>Rhizobiaceae</taxon>
        <taxon>Rhizobium/Agrobacterium group</taxon>
        <taxon>Rhizobium</taxon>
    </lineage>
</organism>
<sequence length="159" mass="17796">MTSASASEAKSTRPGAVLFMCGMNAIRSPMAEAIAKRLLPTDIYVRSAGVKAGEPDPFVDVVLQEIGLSVPKHPPQTLDELEDDFFDVIVTLSPEAHHRALELTRSQAIEVEYWPMLDPTVETGSRERILDAYRGVRDELWEKIRTRFAQPHVQPQQTI</sequence>
<dbReference type="Gene3D" id="3.40.50.2300">
    <property type="match status" value="1"/>
</dbReference>